<dbReference type="PANTHER" id="PTHR14386">
    <property type="entry name" value="PROTEIN FAM204A"/>
    <property type="match status" value="1"/>
</dbReference>
<feature type="compositionally biased region" description="Gly residues" evidence="1">
    <location>
        <begin position="10"/>
        <end position="20"/>
    </location>
</feature>
<organism evidence="2 3">
    <name type="scientific">Leersia perrieri</name>
    <dbReference type="NCBI Taxonomy" id="77586"/>
    <lineage>
        <taxon>Eukaryota</taxon>
        <taxon>Viridiplantae</taxon>
        <taxon>Streptophyta</taxon>
        <taxon>Embryophyta</taxon>
        <taxon>Tracheophyta</taxon>
        <taxon>Spermatophyta</taxon>
        <taxon>Magnoliopsida</taxon>
        <taxon>Liliopsida</taxon>
        <taxon>Poales</taxon>
        <taxon>Poaceae</taxon>
        <taxon>BOP clade</taxon>
        <taxon>Oryzoideae</taxon>
        <taxon>Oryzeae</taxon>
        <taxon>Oryzinae</taxon>
        <taxon>Leersia</taxon>
    </lineage>
</organism>
<dbReference type="InterPro" id="IPR037690">
    <property type="entry name" value="FAM204A"/>
</dbReference>
<accession>A0A0D9V4B6</accession>
<reference evidence="2" key="3">
    <citation type="submission" date="2015-04" db="UniProtKB">
        <authorList>
            <consortium name="EnsemblPlants"/>
        </authorList>
    </citation>
    <scope>IDENTIFICATION</scope>
</reference>
<evidence type="ECO:0000256" key="1">
    <source>
        <dbReference type="SAM" id="MobiDB-lite"/>
    </source>
</evidence>
<sequence length="150" mass="16223">MDAASKNQMGRGGGGDVDNGGGDEAEKEDALAASKLFDPDFKPSKISQDRLDKFKELHKKRLQIKEKSKCKEKSRGRTKKNTKVTSDCSISGKDESVSNVAIDVQHTASTAGTQVDLSSSFPPRNKRKLQWGYSSVIILILEAHVGCAGV</sequence>
<dbReference type="eggNOG" id="ENOG502S7QI">
    <property type="taxonomic scope" value="Eukaryota"/>
</dbReference>
<name>A0A0D9V4B6_9ORYZ</name>
<dbReference type="HOGENOM" id="CLU_138836_1_0_1"/>
<dbReference type="Proteomes" id="UP000032180">
    <property type="component" value="Chromosome 1"/>
</dbReference>
<protein>
    <submittedName>
        <fullName evidence="2">Uncharacterized protein</fullName>
    </submittedName>
</protein>
<reference evidence="2 3" key="1">
    <citation type="submission" date="2012-08" db="EMBL/GenBank/DDBJ databases">
        <title>Oryza genome evolution.</title>
        <authorList>
            <person name="Wing R.A."/>
        </authorList>
    </citation>
    <scope>NUCLEOTIDE SEQUENCE</scope>
</reference>
<feature type="region of interest" description="Disordered" evidence="1">
    <location>
        <begin position="65"/>
        <end position="92"/>
    </location>
</feature>
<evidence type="ECO:0000313" key="2">
    <source>
        <dbReference type="EnsemblPlants" id="LPERR01G23220.1"/>
    </source>
</evidence>
<feature type="region of interest" description="Disordered" evidence="1">
    <location>
        <begin position="1"/>
        <end position="45"/>
    </location>
</feature>
<reference evidence="3" key="2">
    <citation type="submission" date="2013-12" db="EMBL/GenBank/DDBJ databases">
        <authorList>
            <person name="Yu Y."/>
            <person name="Lee S."/>
            <person name="de Baynast K."/>
            <person name="Wissotski M."/>
            <person name="Liu L."/>
            <person name="Talag J."/>
            <person name="Goicoechea J."/>
            <person name="Angelova A."/>
            <person name="Jetty R."/>
            <person name="Kudrna D."/>
            <person name="Golser W."/>
            <person name="Rivera L."/>
            <person name="Zhang J."/>
            <person name="Wing R."/>
        </authorList>
    </citation>
    <scope>NUCLEOTIDE SEQUENCE</scope>
</reference>
<dbReference type="EnsemblPlants" id="LPERR01G23220.1">
    <property type="protein sequence ID" value="LPERR01G23220.1"/>
    <property type="gene ID" value="LPERR01G23220"/>
</dbReference>
<proteinExistence type="predicted"/>
<feature type="compositionally biased region" description="Basic and acidic residues" evidence="1">
    <location>
        <begin position="65"/>
        <end position="75"/>
    </location>
</feature>
<dbReference type="AlphaFoldDB" id="A0A0D9V4B6"/>
<dbReference type="Gramene" id="LPERR01G23220.1">
    <property type="protein sequence ID" value="LPERR01G23220.1"/>
    <property type="gene ID" value="LPERR01G23220"/>
</dbReference>
<dbReference type="PANTHER" id="PTHR14386:SF2">
    <property type="entry name" value="PROTEIN FAM204A"/>
    <property type="match status" value="1"/>
</dbReference>
<keyword evidence="3" id="KW-1185">Reference proteome</keyword>
<evidence type="ECO:0000313" key="3">
    <source>
        <dbReference type="Proteomes" id="UP000032180"/>
    </source>
</evidence>